<gene>
    <name evidence="8" type="ORF">A359_08100</name>
</gene>
<evidence type="ECO:0000256" key="6">
    <source>
        <dbReference type="RuleBase" id="RU003512"/>
    </source>
</evidence>
<dbReference type="PRINTS" id="PR00690">
    <property type="entry name" value="ADHESNFAMILY"/>
</dbReference>
<comment type="similarity">
    <text evidence="2 6">Belongs to the bacterial solute-binding protein 9 family.</text>
</comment>
<dbReference type="PANTHER" id="PTHR42953:SF1">
    <property type="entry name" value="METAL-BINDING PROTEIN HI_0362-RELATED"/>
    <property type="match status" value="1"/>
</dbReference>
<dbReference type="AlphaFoldDB" id="J3VT86"/>
<dbReference type="STRING" id="1199245.A359_08100"/>
<dbReference type="InterPro" id="IPR006128">
    <property type="entry name" value="Lipoprotein_PsaA-like"/>
</dbReference>
<feature type="signal peptide" evidence="7">
    <location>
        <begin position="1"/>
        <end position="21"/>
    </location>
</feature>
<dbReference type="PRINTS" id="PR00691">
    <property type="entry name" value="ADHESINB"/>
</dbReference>
<evidence type="ECO:0000256" key="7">
    <source>
        <dbReference type="SAM" id="SignalP"/>
    </source>
</evidence>
<evidence type="ECO:0000256" key="3">
    <source>
        <dbReference type="ARBA" id="ARBA00022448"/>
    </source>
</evidence>
<keyword evidence="9" id="KW-1185">Reference proteome</keyword>
<comment type="subcellular location">
    <subcellularLocation>
        <location evidence="1">Cell envelope</location>
    </subcellularLocation>
</comment>
<evidence type="ECO:0000313" key="8">
    <source>
        <dbReference type="EMBL" id="AFP85176.1"/>
    </source>
</evidence>
<dbReference type="PANTHER" id="PTHR42953">
    <property type="entry name" value="HIGH-AFFINITY ZINC UPTAKE SYSTEM PROTEIN ZNUA-RELATED"/>
    <property type="match status" value="1"/>
</dbReference>
<dbReference type="GO" id="GO:0030313">
    <property type="term" value="C:cell envelope"/>
    <property type="evidence" value="ECO:0007669"/>
    <property type="project" value="UniProtKB-SubCell"/>
</dbReference>
<keyword evidence="4" id="KW-0479">Metal-binding</keyword>
<dbReference type="PATRIC" id="fig|1199245.3.peg.932"/>
<dbReference type="EMBL" id="CP003546">
    <property type="protein sequence ID" value="AFP85176.1"/>
    <property type="molecule type" value="Genomic_DNA"/>
</dbReference>
<dbReference type="Pfam" id="PF01297">
    <property type="entry name" value="ZnuA"/>
    <property type="match status" value="1"/>
</dbReference>
<dbReference type="InterPro" id="IPR006127">
    <property type="entry name" value="ZnuA-like"/>
</dbReference>
<dbReference type="InterPro" id="IPR006129">
    <property type="entry name" value="AdhesinB"/>
</dbReference>
<dbReference type="HOGENOM" id="CLU_016838_1_1_6"/>
<protein>
    <submittedName>
        <fullName evidence="8">ABC-type metal ion transport system, periplasmic component/surface adhesin</fullName>
    </submittedName>
</protein>
<dbReference type="Gene3D" id="3.40.50.1980">
    <property type="entry name" value="Nitrogenase molybdenum iron protein domain"/>
    <property type="match status" value="2"/>
</dbReference>
<dbReference type="InterPro" id="IPR050492">
    <property type="entry name" value="Bact_metal-bind_prot9"/>
</dbReference>
<dbReference type="Proteomes" id="UP000003936">
    <property type="component" value="Chromosome"/>
</dbReference>
<evidence type="ECO:0000256" key="1">
    <source>
        <dbReference type="ARBA" id="ARBA00004196"/>
    </source>
</evidence>
<name>J3VT86_9ENTR</name>
<evidence type="ECO:0000256" key="5">
    <source>
        <dbReference type="ARBA" id="ARBA00022729"/>
    </source>
</evidence>
<reference evidence="8 9" key="1">
    <citation type="journal article" date="2012" name="Mol. Biol. Evol.">
        <title>Genome reduction and co-evolution between the primary and secondary bacterial symbionts of psyllids.</title>
        <authorList>
            <person name="Sloan D.B."/>
            <person name="Moran N.A."/>
        </authorList>
    </citation>
    <scope>NUCLEOTIDE SEQUENCE [LARGE SCALE GENOMIC DNA]</scope>
    <source>
        <strain evidence="8">Ceuc_S</strain>
    </source>
</reference>
<proteinExistence type="inferred from homology"/>
<organism evidence="8 9">
    <name type="scientific">secondary endosymbiont of Ctenarytaina eucalypti</name>
    <dbReference type="NCBI Taxonomy" id="1199245"/>
    <lineage>
        <taxon>Bacteria</taxon>
        <taxon>Pseudomonadati</taxon>
        <taxon>Pseudomonadota</taxon>
        <taxon>Gammaproteobacteria</taxon>
        <taxon>Enterobacterales</taxon>
        <taxon>Enterobacteriaceae</taxon>
        <taxon>aphid secondary symbionts</taxon>
    </lineage>
</organism>
<dbReference type="RefSeq" id="WP_014888473.1">
    <property type="nucleotide sequence ID" value="NC_018419.1"/>
</dbReference>
<keyword evidence="5 7" id="KW-0732">Signal</keyword>
<keyword evidence="3 6" id="KW-0813">Transport</keyword>
<evidence type="ECO:0000313" key="9">
    <source>
        <dbReference type="Proteomes" id="UP000003936"/>
    </source>
</evidence>
<dbReference type="KEGG" id="sect:A359_08100"/>
<dbReference type="OrthoDB" id="9793396at2"/>
<dbReference type="SUPFAM" id="SSF53807">
    <property type="entry name" value="Helical backbone' metal receptor"/>
    <property type="match status" value="1"/>
</dbReference>
<accession>J3VT86</accession>
<dbReference type="GO" id="GO:0030001">
    <property type="term" value="P:metal ion transport"/>
    <property type="evidence" value="ECO:0007669"/>
    <property type="project" value="InterPro"/>
</dbReference>
<evidence type="ECO:0000256" key="4">
    <source>
        <dbReference type="ARBA" id="ARBA00022723"/>
    </source>
</evidence>
<feature type="chain" id="PRO_5003777435" evidence="7">
    <location>
        <begin position="22"/>
        <end position="292"/>
    </location>
</feature>
<sequence length="292" mass="31289" precursor="true">MRRVTLSLAMVLIVVCPVAMSHTIDVVASFSVLADIVRLVGGEHVKVTELVGPGGDPHAFEPTPKDSQALAQAEVVFVSGLGLEGWIERLVTASGYRGKVVTASAGISPRKIEAAGGKSITDPHAWNSARNGALYARNVMNALIASDPADADYFRKSGEAYIRTLEKLDAWAKAEFADIPQGKRKVLTGHNAFGYFGLEYGVQFFSPVSLSTDAEASASSVAELVDHLKREHLATFIENQTDARLLKQIAYASGVEPDGALYPEALSNKDGPASTYEAAFRHNVTTLARSMR</sequence>
<dbReference type="GO" id="GO:0046872">
    <property type="term" value="F:metal ion binding"/>
    <property type="evidence" value="ECO:0007669"/>
    <property type="project" value="UniProtKB-KW"/>
</dbReference>
<dbReference type="GO" id="GO:0007155">
    <property type="term" value="P:cell adhesion"/>
    <property type="evidence" value="ECO:0007669"/>
    <property type="project" value="InterPro"/>
</dbReference>
<evidence type="ECO:0000256" key="2">
    <source>
        <dbReference type="ARBA" id="ARBA00011028"/>
    </source>
</evidence>